<sequence length="154" mass="17723">MIFSDGRSTFNRDIYSNFTLHILNDLIDMEFILVKALHAGLKAHLNFEYRTAKTKSFQRAFQIDIDYCSVIQASKKSLSNRWFARMWKLGNYSSDCPVPPAYYYIHGWKLDGDLVPPFLAMGDYRIAGTLYYGKNLQNDSNSILKCTVNANLVD</sequence>
<gene>
    <name evidence="1" type="ORF">KR093_010880</name>
</gene>
<dbReference type="Pfam" id="PF06477">
    <property type="entry name" value="DUF1091"/>
    <property type="match status" value="1"/>
</dbReference>
<dbReference type="SMART" id="SM00697">
    <property type="entry name" value="DM8"/>
    <property type="match status" value="1"/>
</dbReference>
<protein>
    <submittedName>
        <fullName evidence="1">Uncharacterized protein</fullName>
    </submittedName>
</protein>
<evidence type="ECO:0000313" key="2">
    <source>
        <dbReference type="Proteomes" id="UP001200034"/>
    </source>
</evidence>
<comment type="caution">
    <text evidence="1">The sequence shown here is derived from an EMBL/GenBank/DDBJ whole genome shotgun (WGS) entry which is preliminary data.</text>
</comment>
<dbReference type="Proteomes" id="UP001200034">
    <property type="component" value="Unassembled WGS sequence"/>
</dbReference>
<dbReference type="AlphaFoldDB" id="A0AAD4PMJ6"/>
<dbReference type="InterPro" id="IPR010512">
    <property type="entry name" value="DUF1091"/>
</dbReference>
<name>A0AAD4PMJ6_9MUSC</name>
<evidence type="ECO:0000313" key="1">
    <source>
        <dbReference type="EMBL" id="KAH8372276.1"/>
    </source>
</evidence>
<keyword evidence="2" id="KW-1185">Reference proteome</keyword>
<accession>A0AAD4PMJ6</accession>
<organism evidence="1 2">
    <name type="scientific">Drosophila rubida</name>
    <dbReference type="NCBI Taxonomy" id="30044"/>
    <lineage>
        <taxon>Eukaryota</taxon>
        <taxon>Metazoa</taxon>
        <taxon>Ecdysozoa</taxon>
        <taxon>Arthropoda</taxon>
        <taxon>Hexapoda</taxon>
        <taxon>Insecta</taxon>
        <taxon>Pterygota</taxon>
        <taxon>Neoptera</taxon>
        <taxon>Endopterygota</taxon>
        <taxon>Diptera</taxon>
        <taxon>Brachycera</taxon>
        <taxon>Muscomorpha</taxon>
        <taxon>Ephydroidea</taxon>
        <taxon>Drosophilidae</taxon>
        <taxon>Drosophila</taxon>
    </lineage>
</organism>
<dbReference type="PANTHER" id="PTHR20898:SF0">
    <property type="entry name" value="DAEDALUS ON 3-RELATED"/>
    <property type="match status" value="1"/>
</dbReference>
<proteinExistence type="predicted"/>
<dbReference type="PANTHER" id="PTHR20898">
    <property type="entry name" value="DAEDALUS ON 3-RELATED-RELATED"/>
    <property type="match status" value="1"/>
</dbReference>
<dbReference type="EMBL" id="JAJJHW010002585">
    <property type="protein sequence ID" value="KAH8372276.1"/>
    <property type="molecule type" value="Genomic_DNA"/>
</dbReference>
<reference evidence="1" key="1">
    <citation type="journal article" date="2021" name="Mol. Ecol. Resour.">
        <title>Phylogenomic analyses of the genus Drosophila reveals genomic signals of climate adaptation.</title>
        <authorList>
            <person name="Li F."/>
            <person name="Rane R.V."/>
            <person name="Luria V."/>
            <person name="Xiong Z."/>
            <person name="Chen J."/>
            <person name="Li Z."/>
            <person name="Catullo R.A."/>
            <person name="Griffin P.C."/>
            <person name="Schiffer M."/>
            <person name="Pearce S."/>
            <person name="Lee S.F."/>
            <person name="McElroy K."/>
            <person name="Stocker A."/>
            <person name="Shirriffs J."/>
            <person name="Cockerell F."/>
            <person name="Coppin C."/>
            <person name="Sgro C.M."/>
            <person name="Karger A."/>
            <person name="Cain J.W."/>
            <person name="Weber J.A."/>
            <person name="Santpere G."/>
            <person name="Kirschner M.W."/>
            <person name="Hoffmann A.A."/>
            <person name="Oakeshott J.G."/>
            <person name="Zhang G."/>
        </authorList>
    </citation>
    <scope>NUCLEOTIDE SEQUENCE</scope>
    <source>
        <strain evidence="1">BGI-SZ-2011g</strain>
    </source>
</reference>